<dbReference type="InterPro" id="IPR012337">
    <property type="entry name" value="RNaseH-like_sf"/>
</dbReference>
<dbReference type="CDD" id="cd06222">
    <property type="entry name" value="RNase_H_like"/>
    <property type="match status" value="1"/>
</dbReference>
<dbReference type="Gene3D" id="3.30.420.10">
    <property type="entry name" value="Ribonuclease H-like superfamily/Ribonuclease H"/>
    <property type="match status" value="1"/>
</dbReference>
<protein>
    <recommendedName>
        <fullName evidence="5">Reverse transcriptase zinc-binding domain-containing protein</fullName>
    </recommendedName>
</protein>
<dbReference type="InterPro" id="IPR044730">
    <property type="entry name" value="RNase_H-like_dom_plant"/>
</dbReference>
<feature type="domain" description="Reverse transcriptase zinc-binding" evidence="2">
    <location>
        <begin position="101"/>
        <end position="172"/>
    </location>
</feature>
<proteinExistence type="predicted"/>
<reference evidence="3 4" key="1">
    <citation type="submission" date="2024-04" db="EMBL/GenBank/DDBJ databases">
        <authorList>
            <person name="Fracassetti M."/>
        </authorList>
    </citation>
    <scope>NUCLEOTIDE SEQUENCE [LARGE SCALE GENOMIC DNA]</scope>
</reference>
<dbReference type="InterPro" id="IPR026960">
    <property type="entry name" value="RVT-Znf"/>
</dbReference>
<dbReference type="PANTHER" id="PTHR47074">
    <property type="entry name" value="BNAC02G40300D PROTEIN"/>
    <property type="match status" value="1"/>
</dbReference>
<feature type="domain" description="RNase H type-1" evidence="1">
    <location>
        <begin position="275"/>
        <end position="397"/>
    </location>
</feature>
<accession>A0AAV2GFD1</accession>
<dbReference type="InterPro" id="IPR002156">
    <property type="entry name" value="RNaseH_domain"/>
</dbReference>
<dbReference type="Proteomes" id="UP001497516">
    <property type="component" value="Chromosome 8"/>
</dbReference>
<dbReference type="InterPro" id="IPR036397">
    <property type="entry name" value="RNaseH_sf"/>
</dbReference>
<dbReference type="Pfam" id="PF13966">
    <property type="entry name" value="zf-RVT"/>
    <property type="match status" value="1"/>
</dbReference>
<sequence>MHSKLLIWTIEPSFVTSAPTHIPVDSTVRDLIDPETDSWDAGLVYACFPIPIAQAILTIPLRGREEQDRLVWRHSEDGRYTVKSGYRRWLAGFMQEKGIRPSGDAKLWKAIWTMRVPPKVRHFMWKFARAILPTGVKAAGRNPRWSDGCPFCSQTETQYHLFLECSWSCRVWRGTVWERVFTEHGDTCSMKWVEKVLKKESSDVVESWVMLLWAVWKERNAQLFNGLKWPEQEIVQRAMTILEDYRQNQGPEEAAPDSQPERRWTRPMEGYIKLNTDARIVANEGIGLGAVLRDHQGRFLAAAAKRVRGPYEVEMAEALAAEFGVQLAGQFRFRRLQLEVDSSTLVEKLSRSQEIHSEVGTICRRILSLLQETDSNPRSITHVRRTGNGAAHIMAHRETQWDNREVWLESPPIFLIDQVRLDDVTSSL</sequence>
<evidence type="ECO:0000259" key="1">
    <source>
        <dbReference type="Pfam" id="PF13456"/>
    </source>
</evidence>
<evidence type="ECO:0000259" key="2">
    <source>
        <dbReference type="Pfam" id="PF13966"/>
    </source>
</evidence>
<name>A0AAV2GFD1_9ROSI</name>
<dbReference type="PANTHER" id="PTHR47074:SF48">
    <property type="entry name" value="POLYNUCLEOTIDYL TRANSFERASE, RIBONUCLEASE H-LIKE SUPERFAMILY PROTEIN"/>
    <property type="match status" value="1"/>
</dbReference>
<dbReference type="Pfam" id="PF13456">
    <property type="entry name" value="RVT_3"/>
    <property type="match status" value="1"/>
</dbReference>
<keyword evidence="4" id="KW-1185">Reference proteome</keyword>
<evidence type="ECO:0008006" key="5">
    <source>
        <dbReference type="Google" id="ProtNLM"/>
    </source>
</evidence>
<dbReference type="GO" id="GO:0004523">
    <property type="term" value="F:RNA-DNA hybrid ribonuclease activity"/>
    <property type="evidence" value="ECO:0007669"/>
    <property type="project" value="InterPro"/>
</dbReference>
<evidence type="ECO:0000313" key="3">
    <source>
        <dbReference type="EMBL" id="CAL1408340.1"/>
    </source>
</evidence>
<dbReference type="GO" id="GO:0003676">
    <property type="term" value="F:nucleic acid binding"/>
    <property type="evidence" value="ECO:0007669"/>
    <property type="project" value="InterPro"/>
</dbReference>
<gene>
    <name evidence="3" type="ORF">LTRI10_LOCUS47944</name>
</gene>
<organism evidence="3 4">
    <name type="scientific">Linum trigynum</name>
    <dbReference type="NCBI Taxonomy" id="586398"/>
    <lineage>
        <taxon>Eukaryota</taxon>
        <taxon>Viridiplantae</taxon>
        <taxon>Streptophyta</taxon>
        <taxon>Embryophyta</taxon>
        <taxon>Tracheophyta</taxon>
        <taxon>Spermatophyta</taxon>
        <taxon>Magnoliopsida</taxon>
        <taxon>eudicotyledons</taxon>
        <taxon>Gunneridae</taxon>
        <taxon>Pentapetalae</taxon>
        <taxon>rosids</taxon>
        <taxon>fabids</taxon>
        <taxon>Malpighiales</taxon>
        <taxon>Linaceae</taxon>
        <taxon>Linum</taxon>
    </lineage>
</organism>
<dbReference type="InterPro" id="IPR052929">
    <property type="entry name" value="RNase_H-like_EbsB-rel"/>
</dbReference>
<dbReference type="SUPFAM" id="SSF53098">
    <property type="entry name" value="Ribonuclease H-like"/>
    <property type="match status" value="1"/>
</dbReference>
<dbReference type="EMBL" id="OZ034821">
    <property type="protein sequence ID" value="CAL1408340.1"/>
    <property type="molecule type" value="Genomic_DNA"/>
</dbReference>
<dbReference type="AlphaFoldDB" id="A0AAV2GFD1"/>
<evidence type="ECO:0000313" key="4">
    <source>
        <dbReference type="Proteomes" id="UP001497516"/>
    </source>
</evidence>